<feature type="domain" description="RNA polymerase sigma factor 70 region 4 type 2" evidence="6">
    <location>
        <begin position="121"/>
        <end position="173"/>
    </location>
</feature>
<dbReference type="GO" id="GO:0003677">
    <property type="term" value="F:DNA binding"/>
    <property type="evidence" value="ECO:0007669"/>
    <property type="project" value="UniProtKB-KW"/>
</dbReference>
<reference evidence="7" key="2">
    <citation type="journal article" date="2021" name="PeerJ">
        <title>Extensive microbial diversity within the chicken gut microbiome revealed by metagenomics and culture.</title>
        <authorList>
            <person name="Gilroy R."/>
            <person name="Ravi A."/>
            <person name="Getino M."/>
            <person name="Pursley I."/>
            <person name="Horton D.L."/>
            <person name="Alikhan N.F."/>
            <person name="Baker D."/>
            <person name="Gharbi K."/>
            <person name="Hall N."/>
            <person name="Watson M."/>
            <person name="Adriaenssens E.M."/>
            <person name="Foster-Nyarko E."/>
            <person name="Jarju S."/>
            <person name="Secka A."/>
            <person name="Antonio M."/>
            <person name="Oren A."/>
            <person name="Chaudhuri R.R."/>
            <person name="La Ragione R."/>
            <person name="Hildebrand F."/>
            <person name="Pallen M.J."/>
        </authorList>
    </citation>
    <scope>NUCLEOTIDE SEQUENCE</scope>
    <source>
        <strain evidence="7">4509</strain>
    </source>
</reference>
<dbReference type="EMBL" id="DVMX01000033">
    <property type="protein sequence ID" value="HIU41308.1"/>
    <property type="molecule type" value="Genomic_DNA"/>
</dbReference>
<dbReference type="PANTHER" id="PTHR43133">
    <property type="entry name" value="RNA POLYMERASE ECF-TYPE SIGMA FACTO"/>
    <property type="match status" value="1"/>
</dbReference>
<evidence type="ECO:0000256" key="2">
    <source>
        <dbReference type="ARBA" id="ARBA00023015"/>
    </source>
</evidence>
<evidence type="ECO:0000256" key="3">
    <source>
        <dbReference type="ARBA" id="ARBA00023082"/>
    </source>
</evidence>
<dbReference type="GO" id="GO:0006352">
    <property type="term" value="P:DNA-templated transcription initiation"/>
    <property type="evidence" value="ECO:0007669"/>
    <property type="project" value="InterPro"/>
</dbReference>
<dbReference type="InterPro" id="IPR014284">
    <property type="entry name" value="RNA_pol_sigma-70_dom"/>
</dbReference>
<evidence type="ECO:0000256" key="5">
    <source>
        <dbReference type="ARBA" id="ARBA00023163"/>
    </source>
</evidence>
<reference evidence="7" key="1">
    <citation type="submission" date="2020-10" db="EMBL/GenBank/DDBJ databases">
        <authorList>
            <person name="Gilroy R."/>
        </authorList>
    </citation>
    <scope>NUCLEOTIDE SEQUENCE</scope>
    <source>
        <strain evidence="7">4509</strain>
    </source>
</reference>
<keyword evidence="3" id="KW-0731">Sigma factor</keyword>
<dbReference type="Gene3D" id="1.10.1740.10">
    <property type="match status" value="1"/>
</dbReference>
<gene>
    <name evidence="7" type="ORF">IAD19_02005</name>
</gene>
<dbReference type="InterPro" id="IPR013249">
    <property type="entry name" value="RNA_pol_sigma70_r4_t2"/>
</dbReference>
<evidence type="ECO:0000313" key="7">
    <source>
        <dbReference type="EMBL" id="HIU41308.1"/>
    </source>
</evidence>
<dbReference type="Pfam" id="PF08281">
    <property type="entry name" value="Sigma70_r4_2"/>
    <property type="match status" value="1"/>
</dbReference>
<dbReference type="Proteomes" id="UP000824082">
    <property type="component" value="Unassembled WGS sequence"/>
</dbReference>
<dbReference type="SUPFAM" id="SSF88946">
    <property type="entry name" value="Sigma2 domain of RNA polymerase sigma factors"/>
    <property type="match status" value="1"/>
</dbReference>
<keyword evidence="2" id="KW-0805">Transcription regulation</keyword>
<proteinExistence type="inferred from homology"/>
<comment type="similarity">
    <text evidence="1">Belongs to the sigma-70 factor family. ECF subfamily.</text>
</comment>
<evidence type="ECO:0000259" key="6">
    <source>
        <dbReference type="Pfam" id="PF08281"/>
    </source>
</evidence>
<keyword evidence="5" id="KW-0804">Transcription</keyword>
<dbReference type="InterPro" id="IPR036388">
    <property type="entry name" value="WH-like_DNA-bd_sf"/>
</dbReference>
<dbReference type="GO" id="GO:0016987">
    <property type="term" value="F:sigma factor activity"/>
    <property type="evidence" value="ECO:0007669"/>
    <property type="project" value="UniProtKB-KW"/>
</dbReference>
<evidence type="ECO:0000313" key="8">
    <source>
        <dbReference type="Proteomes" id="UP000824082"/>
    </source>
</evidence>
<dbReference type="PANTHER" id="PTHR43133:SF8">
    <property type="entry name" value="RNA POLYMERASE SIGMA FACTOR HI_1459-RELATED"/>
    <property type="match status" value="1"/>
</dbReference>
<dbReference type="NCBIfam" id="TIGR02937">
    <property type="entry name" value="sigma70-ECF"/>
    <property type="match status" value="1"/>
</dbReference>
<sequence>MEDEAIIALFWKRDQEAIRQTDLQYGRRLQRLSRSILNDEEDAKESVNDTYWKAWDTIPPQKPNYFFAYLAKICRYLSLGRLDWNRAQKRSAPIVGLTAELELCIPDRQEENRIQERSLKESLNRFLERLSKEKRCIFLRRYWFGDSIQEIARRYGIGESKVKTTLFRVRGQLRQHLQKEGFSV</sequence>
<dbReference type="InterPro" id="IPR013324">
    <property type="entry name" value="RNA_pol_sigma_r3/r4-like"/>
</dbReference>
<comment type="caution">
    <text evidence="7">The sequence shown here is derived from an EMBL/GenBank/DDBJ whole genome shotgun (WGS) entry which is preliminary data.</text>
</comment>
<dbReference type="AlphaFoldDB" id="A0A9D1LHX6"/>
<protein>
    <submittedName>
        <fullName evidence="7">RNA polymerase sigma factor</fullName>
    </submittedName>
</protein>
<accession>A0A9D1LHX6</accession>
<evidence type="ECO:0000256" key="4">
    <source>
        <dbReference type="ARBA" id="ARBA00023125"/>
    </source>
</evidence>
<dbReference type="Gene3D" id="1.10.10.10">
    <property type="entry name" value="Winged helix-like DNA-binding domain superfamily/Winged helix DNA-binding domain"/>
    <property type="match status" value="1"/>
</dbReference>
<evidence type="ECO:0000256" key="1">
    <source>
        <dbReference type="ARBA" id="ARBA00010641"/>
    </source>
</evidence>
<dbReference type="InterPro" id="IPR039425">
    <property type="entry name" value="RNA_pol_sigma-70-like"/>
</dbReference>
<dbReference type="SUPFAM" id="SSF88659">
    <property type="entry name" value="Sigma3 and sigma4 domains of RNA polymerase sigma factors"/>
    <property type="match status" value="1"/>
</dbReference>
<organism evidence="7 8">
    <name type="scientific">Candidatus Egerieicola faecale</name>
    <dbReference type="NCBI Taxonomy" id="2840774"/>
    <lineage>
        <taxon>Bacteria</taxon>
        <taxon>Bacillati</taxon>
        <taxon>Bacillota</taxon>
        <taxon>Clostridia</taxon>
        <taxon>Eubacteriales</taxon>
        <taxon>Oscillospiraceae</taxon>
        <taxon>Oscillospiraceae incertae sedis</taxon>
        <taxon>Candidatus Egerieicola</taxon>
    </lineage>
</organism>
<keyword evidence="4" id="KW-0238">DNA-binding</keyword>
<name>A0A9D1LHX6_9FIRM</name>
<dbReference type="InterPro" id="IPR013325">
    <property type="entry name" value="RNA_pol_sigma_r2"/>
</dbReference>